<dbReference type="AlphaFoldDB" id="A0A7Z2NW82"/>
<evidence type="ECO:0008006" key="4">
    <source>
        <dbReference type="Google" id="ProtNLM"/>
    </source>
</evidence>
<feature type="chain" id="PRO_5030766099" description="Lipoprotein" evidence="1">
    <location>
        <begin position="26"/>
        <end position="238"/>
    </location>
</feature>
<proteinExistence type="predicted"/>
<dbReference type="Proteomes" id="UP000464468">
    <property type="component" value="Chromosome"/>
</dbReference>
<evidence type="ECO:0000313" key="3">
    <source>
        <dbReference type="Proteomes" id="UP000464468"/>
    </source>
</evidence>
<evidence type="ECO:0000313" key="2">
    <source>
        <dbReference type="EMBL" id="QHL90877.1"/>
    </source>
</evidence>
<reference evidence="2 3" key="1">
    <citation type="submission" date="2020-01" db="EMBL/GenBank/DDBJ databases">
        <title>Sphingomonas sp. C33 whole genome sequece.</title>
        <authorList>
            <person name="Park C."/>
        </authorList>
    </citation>
    <scope>NUCLEOTIDE SEQUENCE [LARGE SCALE GENOMIC DNA]</scope>
    <source>
        <strain evidence="2 3">C33</strain>
    </source>
</reference>
<protein>
    <recommendedName>
        <fullName evidence="4">Lipoprotein</fullName>
    </recommendedName>
</protein>
<dbReference type="KEGG" id="schy:GVO57_08660"/>
<feature type="signal peptide" evidence="1">
    <location>
        <begin position="1"/>
        <end position="25"/>
    </location>
</feature>
<accession>A0A7Z2NW82</accession>
<dbReference type="EMBL" id="CP047895">
    <property type="protein sequence ID" value="QHL90877.1"/>
    <property type="molecule type" value="Genomic_DNA"/>
</dbReference>
<dbReference type="PROSITE" id="PS51257">
    <property type="entry name" value="PROKAR_LIPOPROTEIN"/>
    <property type="match status" value="1"/>
</dbReference>
<keyword evidence="1" id="KW-0732">Signal</keyword>
<sequence length="238" mass="24322">MRGAGRSARRAGTVLALVAALAATACGTADDGNDSAEAARPIVFPSNRAAQAAACYAARLARTDATGGKPLSIDEVSEAAHYLLLGATEAGITEPNRANGLRDEGLALVDRIRASGQADSLLRQCQQAFAATRPGAFVALPADTPGARQQCYGLGFAIAQIAGNSPDVARDARLTGYLKMTAALDERVAADARASGTTAPELLLQDVKRGLARALEAGPVTTVLDACSQRYGGTDARG</sequence>
<dbReference type="RefSeq" id="WP_160592803.1">
    <property type="nucleotide sequence ID" value="NZ_CP047895.1"/>
</dbReference>
<organism evidence="2 3">
    <name type="scientific">Sphingomonas changnyeongensis</name>
    <dbReference type="NCBI Taxonomy" id="2698679"/>
    <lineage>
        <taxon>Bacteria</taxon>
        <taxon>Pseudomonadati</taxon>
        <taxon>Pseudomonadota</taxon>
        <taxon>Alphaproteobacteria</taxon>
        <taxon>Sphingomonadales</taxon>
        <taxon>Sphingomonadaceae</taxon>
        <taxon>Sphingomonas</taxon>
    </lineage>
</organism>
<evidence type="ECO:0000256" key="1">
    <source>
        <dbReference type="SAM" id="SignalP"/>
    </source>
</evidence>
<name>A0A7Z2NW82_9SPHN</name>
<keyword evidence="3" id="KW-1185">Reference proteome</keyword>
<gene>
    <name evidence="2" type="ORF">GVO57_08660</name>
</gene>